<protein>
    <submittedName>
        <fullName evidence="3">Caveolin</fullName>
    </submittedName>
</protein>
<evidence type="ECO:0000313" key="3">
    <source>
        <dbReference type="WBParaSite" id="nRc.2.0.1.t33449-RA"/>
    </source>
</evidence>
<proteinExistence type="predicted"/>
<organism evidence="2 3">
    <name type="scientific">Romanomermis culicivorax</name>
    <name type="common">Nematode worm</name>
    <dbReference type="NCBI Taxonomy" id="13658"/>
    <lineage>
        <taxon>Eukaryota</taxon>
        <taxon>Metazoa</taxon>
        <taxon>Ecdysozoa</taxon>
        <taxon>Nematoda</taxon>
        <taxon>Enoplea</taxon>
        <taxon>Dorylaimia</taxon>
        <taxon>Mermithida</taxon>
        <taxon>Mermithoidea</taxon>
        <taxon>Mermithidae</taxon>
        <taxon>Romanomermis</taxon>
    </lineage>
</organism>
<feature type="transmembrane region" description="Helical" evidence="1">
    <location>
        <begin position="109"/>
        <end position="128"/>
    </location>
</feature>
<dbReference type="WBParaSite" id="nRc.2.0.1.t33449-RA">
    <property type="protein sequence ID" value="nRc.2.0.1.t33449-RA"/>
    <property type="gene ID" value="nRc.2.0.1.g33449"/>
</dbReference>
<sequence length="201" mass="22871">MHSTTETELEDASSPEAHQDDYLIIRGDAEHNLSSFDPYYSAIHSEDEAIKDKYDTATILNERSLMTEKEILRFVEDAAPPRNRGIYQKIRIWAEDSYHSTHALSTFSLLLYIILLLCFVAGFCVLCLNSWNFVKVAFVGSRAPIYDCSHAQILCNKCSCNCIRECGATRLQVVVSSLLRAYYVAVEGQNQNEFYCQCNKI</sequence>
<keyword evidence="1" id="KW-0812">Transmembrane</keyword>
<keyword evidence="2" id="KW-1185">Reference proteome</keyword>
<dbReference type="AlphaFoldDB" id="A0A915K5H7"/>
<evidence type="ECO:0000256" key="1">
    <source>
        <dbReference type="SAM" id="Phobius"/>
    </source>
</evidence>
<dbReference type="Proteomes" id="UP000887565">
    <property type="component" value="Unplaced"/>
</dbReference>
<evidence type="ECO:0000313" key="2">
    <source>
        <dbReference type="Proteomes" id="UP000887565"/>
    </source>
</evidence>
<keyword evidence="1" id="KW-1133">Transmembrane helix</keyword>
<keyword evidence="1" id="KW-0472">Membrane</keyword>
<reference evidence="3" key="1">
    <citation type="submission" date="2022-11" db="UniProtKB">
        <authorList>
            <consortium name="WormBaseParasite"/>
        </authorList>
    </citation>
    <scope>IDENTIFICATION</scope>
</reference>
<name>A0A915K5H7_ROMCU</name>
<accession>A0A915K5H7</accession>